<keyword evidence="4 6" id="KW-1133">Transmembrane helix</keyword>
<evidence type="ECO:0000256" key="1">
    <source>
        <dbReference type="ARBA" id="ARBA00004651"/>
    </source>
</evidence>
<evidence type="ECO:0000256" key="2">
    <source>
        <dbReference type="ARBA" id="ARBA00022475"/>
    </source>
</evidence>
<feature type="domain" description="Cardiolipin synthase N-terminal" evidence="7">
    <location>
        <begin position="101"/>
        <end position="142"/>
    </location>
</feature>
<comment type="subcellular location">
    <subcellularLocation>
        <location evidence="1">Cell membrane</location>
        <topology evidence="1">Multi-pass membrane protein</topology>
    </subcellularLocation>
</comment>
<comment type="caution">
    <text evidence="8">The sequence shown here is derived from an EMBL/GenBank/DDBJ whole genome shotgun (WGS) entry which is preliminary data.</text>
</comment>
<dbReference type="GO" id="GO:0005886">
    <property type="term" value="C:plasma membrane"/>
    <property type="evidence" value="ECO:0007669"/>
    <property type="project" value="UniProtKB-SubCell"/>
</dbReference>
<keyword evidence="9" id="KW-1185">Reference proteome</keyword>
<dbReference type="Proteomes" id="UP000017170">
    <property type="component" value="Unassembled WGS sequence"/>
</dbReference>
<name>U6SQM1_9BACI</name>
<sequence>MSEKKPRLALTGSYRMHQYFNFISHPITFFVNFILIINNENCYCNTPRLILSLLIMIIIIIKLKGGMMGLQLHYGLNDLKDFDLMGILPIILPVIMVGMLLVLIALIDLYQHRKTRKDVLIWTLIILFVNTLGPVLYFVIGRKDSEKS</sequence>
<evidence type="ECO:0000313" key="8">
    <source>
        <dbReference type="EMBL" id="ERN53888.1"/>
    </source>
</evidence>
<reference evidence="8 9" key="1">
    <citation type="journal article" date="2013" name="Genome Announc.">
        <title>Genome Sequence of the Extreme Obligate Alkaliphile Bacillus marmarensis Strain DSM 21297.</title>
        <authorList>
            <person name="Wernick D.G."/>
            <person name="Choi K.Y."/>
            <person name="Tat C.A."/>
            <person name="Lafontaine Rivera J.G."/>
            <person name="Liao J.C."/>
        </authorList>
    </citation>
    <scope>NUCLEOTIDE SEQUENCE [LARGE SCALE GENOMIC DNA]</scope>
    <source>
        <strain evidence="8 9">DSM 21297</strain>
    </source>
</reference>
<evidence type="ECO:0000256" key="6">
    <source>
        <dbReference type="SAM" id="Phobius"/>
    </source>
</evidence>
<protein>
    <recommendedName>
        <fullName evidence="7">Cardiolipin synthase N-terminal domain-containing protein</fullName>
    </recommendedName>
</protein>
<proteinExistence type="predicted"/>
<feature type="transmembrane region" description="Helical" evidence="6">
    <location>
        <begin position="20"/>
        <end position="37"/>
    </location>
</feature>
<dbReference type="AlphaFoldDB" id="U6SQM1"/>
<feature type="transmembrane region" description="Helical" evidence="6">
    <location>
        <begin position="119"/>
        <end position="140"/>
    </location>
</feature>
<dbReference type="PATRIC" id="fig|1188261.3.peg.1310"/>
<dbReference type="InterPro" id="IPR027379">
    <property type="entry name" value="CLS_N"/>
</dbReference>
<evidence type="ECO:0000313" key="9">
    <source>
        <dbReference type="Proteomes" id="UP000017170"/>
    </source>
</evidence>
<organism evidence="8 9">
    <name type="scientific">Alkalihalophilus marmarensis DSM 21297</name>
    <dbReference type="NCBI Taxonomy" id="1188261"/>
    <lineage>
        <taxon>Bacteria</taxon>
        <taxon>Bacillati</taxon>
        <taxon>Bacillota</taxon>
        <taxon>Bacilli</taxon>
        <taxon>Bacillales</taxon>
        <taxon>Bacillaceae</taxon>
        <taxon>Alkalihalophilus</taxon>
    </lineage>
</organism>
<evidence type="ECO:0000256" key="5">
    <source>
        <dbReference type="ARBA" id="ARBA00023136"/>
    </source>
</evidence>
<feature type="transmembrane region" description="Helical" evidence="6">
    <location>
        <begin position="87"/>
        <end position="107"/>
    </location>
</feature>
<dbReference type="Pfam" id="PF13396">
    <property type="entry name" value="PLDc_N"/>
    <property type="match status" value="1"/>
</dbReference>
<gene>
    <name evidence="8" type="ORF">A33I_09690</name>
</gene>
<keyword evidence="5 6" id="KW-0472">Membrane</keyword>
<feature type="transmembrane region" description="Helical" evidence="6">
    <location>
        <begin position="49"/>
        <end position="67"/>
    </location>
</feature>
<keyword evidence="3 6" id="KW-0812">Transmembrane</keyword>
<accession>U6SQM1</accession>
<evidence type="ECO:0000259" key="7">
    <source>
        <dbReference type="Pfam" id="PF13396"/>
    </source>
</evidence>
<evidence type="ECO:0000256" key="4">
    <source>
        <dbReference type="ARBA" id="ARBA00022989"/>
    </source>
</evidence>
<evidence type="ECO:0000256" key="3">
    <source>
        <dbReference type="ARBA" id="ARBA00022692"/>
    </source>
</evidence>
<dbReference type="EMBL" id="ATAE01000017">
    <property type="protein sequence ID" value="ERN53888.1"/>
    <property type="molecule type" value="Genomic_DNA"/>
</dbReference>
<keyword evidence="2" id="KW-1003">Cell membrane</keyword>